<dbReference type="PANTHER" id="PTHR10869:SF246">
    <property type="entry name" value="TRANSMEMBRANE PROLYL 4-HYDROXYLASE"/>
    <property type="match status" value="1"/>
</dbReference>
<keyword evidence="5" id="KW-0560">Oxidoreductase</keyword>
<dbReference type="PANTHER" id="PTHR10869">
    <property type="entry name" value="PROLYL 4-HYDROXYLASE ALPHA SUBUNIT"/>
    <property type="match status" value="1"/>
</dbReference>
<dbReference type="Proteomes" id="UP000826462">
    <property type="component" value="Chromosome 2"/>
</dbReference>
<keyword evidence="6" id="KW-0408">Iron</keyword>
<evidence type="ECO:0000256" key="3">
    <source>
        <dbReference type="ARBA" id="ARBA00022896"/>
    </source>
</evidence>
<dbReference type="Pfam" id="PF13640">
    <property type="entry name" value="2OG-FeII_Oxy_3"/>
    <property type="match status" value="1"/>
</dbReference>
<dbReference type="InterPro" id="IPR006620">
    <property type="entry name" value="Pro_4_hyd_alph"/>
</dbReference>
<keyword evidence="9" id="KW-1185">Reference proteome</keyword>
<protein>
    <submittedName>
        <fullName evidence="8">2OG-Fe(II) oxygenase</fullName>
    </submittedName>
</protein>
<comment type="cofactor">
    <cofactor evidence="1">
        <name>L-ascorbate</name>
        <dbReference type="ChEBI" id="CHEBI:38290"/>
    </cofactor>
</comment>
<evidence type="ECO:0000256" key="5">
    <source>
        <dbReference type="ARBA" id="ARBA00023002"/>
    </source>
</evidence>
<keyword evidence="3" id="KW-0847">Vitamin C</keyword>
<evidence type="ECO:0000313" key="9">
    <source>
        <dbReference type="Proteomes" id="UP000826462"/>
    </source>
</evidence>
<name>A0ABX8URK1_9BURK</name>
<evidence type="ECO:0000313" key="8">
    <source>
        <dbReference type="EMBL" id="QYD71627.1"/>
    </source>
</evidence>
<reference evidence="8 9" key="1">
    <citation type="submission" date="2021-07" db="EMBL/GenBank/DDBJ databases">
        <title>Paraburkholderia edwinii protects Aspergillus sp. from phenazines by acting as a toxin sponge.</title>
        <authorList>
            <person name="Dahlstrom K.M."/>
            <person name="Newman D.K."/>
        </authorList>
    </citation>
    <scope>NUCLEOTIDE SEQUENCE [LARGE SCALE GENOMIC DNA]</scope>
    <source>
        <strain evidence="8 9">Pe01</strain>
    </source>
</reference>
<evidence type="ECO:0000259" key="7">
    <source>
        <dbReference type="PROSITE" id="PS51471"/>
    </source>
</evidence>
<evidence type="ECO:0000256" key="1">
    <source>
        <dbReference type="ARBA" id="ARBA00001961"/>
    </source>
</evidence>
<feature type="domain" description="Fe2OG dioxygenase" evidence="7">
    <location>
        <begin position="191"/>
        <end position="300"/>
    </location>
</feature>
<keyword evidence="4" id="KW-0223">Dioxygenase</keyword>
<proteinExistence type="predicted"/>
<dbReference type="Gene3D" id="2.60.120.620">
    <property type="entry name" value="q2cbj1_9rhob like domain"/>
    <property type="match status" value="1"/>
</dbReference>
<dbReference type="SMART" id="SM00702">
    <property type="entry name" value="P4Hc"/>
    <property type="match status" value="1"/>
</dbReference>
<dbReference type="InterPro" id="IPR045054">
    <property type="entry name" value="P4HA-like"/>
</dbReference>
<dbReference type="InterPro" id="IPR044862">
    <property type="entry name" value="Pro_4_hyd_alph_FE2OG_OXY"/>
</dbReference>
<dbReference type="InterPro" id="IPR005123">
    <property type="entry name" value="Oxoglu/Fe-dep_dioxygenase_dom"/>
</dbReference>
<keyword evidence="2" id="KW-0479">Metal-binding</keyword>
<organism evidence="8 9">
    <name type="scientific">Paraburkholderia edwinii</name>
    <dbReference type="NCBI Taxonomy" id="2861782"/>
    <lineage>
        <taxon>Bacteria</taxon>
        <taxon>Pseudomonadati</taxon>
        <taxon>Pseudomonadota</taxon>
        <taxon>Betaproteobacteria</taxon>
        <taxon>Burkholderiales</taxon>
        <taxon>Burkholderiaceae</taxon>
        <taxon>Paraburkholderia</taxon>
    </lineage>
</organism>
<dbReference type="PROSITE" id="PS51471">
    <property type="entry name" value="FE2OG_OXY"/>
    <property type="match status" value="1"/>
</dbReference>
<gene>
    <name evidence="8" type="ORF">KZJ38_32010</name>
</gene>
<evidence type="ECO:0000256" key="2">
    <source>
        <dbReference type="ARBA" id="ARBA00022723"/>
    </source>
</evidence>
<evidence type="ECO:0000256" key="4">
    <source>
        <dbReference type="ARBA" id="ARBA00022964"/>
    </source>
</evidence>
<accession>A0ABX8URK1</accession>
<sequence length="315" mass="34335">MIARIATRPLSIMLVNFPADVRNWLLAELARGTPAPAISAQLQAQNVPAQLAEALVTTVARAVAAGDPPPAGQLRIDDTAFAALPYQPEPLHLGIASVLDGGDRRVDVLARLERPTLALLGNLLDHDECAELIAYGAPRLEPVRVVDPQSGQDVIDELRNSEGVFFHFAETPLIARIEKRIERITGIPAENGEGIQLLRYRPGAQHTPHFDFLFPGIEKNRKSIERSGQRIATLIMYLNNVEAGGETLFTECGFSVLPRKGNALYFQYGNRLGQTDTASAHAGTPVVAGEKWIATKWLHPRRFVTPGAVQPPPAY</sequence>
<evidence type="ECO:0000256" key="6">
    <source>
        <dbReference type="ARBA" id="ARBA00023004"/>
    </source>
</evidence>
<dbReference type="EMBL" id="CP080096">
    <property type="protein sequence ID" value="QYD71627.1"/>
    <property type="molecule type" value="Genomic_DNA"/>
</dbReference>